<dbReference type="Proteomes" id="UP000789405">
    <property type="component" value="Unassembled WGS sequence"/>
</dbReference>
<sequence length="298" mass="34596">MPETKGFQTKGKKVIFRELRHCIQNSKVRQKQRNSLLKKPHSLRVKNTECMATIHLRLEHWHLHTTHPLEIGIKFIHNHVVHSAESLSFRRIKDDIRNQYLELFVNSHLPATALQTFEDNLYLRADNDLVQLLADCAQNPDYEYVLHLFKQYCNKHLGGQNGVLIFEHLREKVNHYNNSGKGCAILQEYNSLLGKRFLCPSWDAIDAEKIQQTKVFTEYLVPSQKSNNSFVEAIKHDYENCGPELQTALNKFAKQYNMAKAKSVPALTTFLYNINHNTNPLVYMRSGAKIHMQVESVK</sequence>
<dbReference type="PANTHER" id="PTHR35385:SF2">
    <property type="entry name" value="PROTEIN B, PUTATIVE-RELATED"/>
    <property type="match status" value="1"/>
</dbReference>
<dbReference type="OrthoDB" id="2395687at2759"/>
<comment type="caution">
    <text evidence="1">The sequence shown here is derived from an EMBL/GenBank/DDBJ whole genome shotgun (WGS) entry which is preliminary data.</text>
</comment>
<accession>A0A9N9C5E8</accession>
<protein>
    <submittedName>
        <fullName evidence="1">20394_t:CDS:1</fullName>
    </submittedName>
</protein>
<dbReference type="EMBL" id="CAJVPY010003360">
    <property type="protein sequence ID" value="CAG8589637.1"/>
    <property type="molecule type" value="Genomic_DNA"/>
</dbReference>
<evidence type="ECO:0000313" key="2">
    <source>
        <dbReference type="Proteomes" id="UP000789405"/>
    </source>
</evidence>
<gene>
    <name evidence="1" type="ORF">DERYTH_LOCUS7097</name>
</gene>
<proteinExistence type="predicted"/>
<keyword evidence="2" id="KW-1185">Reference proteome</keyword>
<name>A0A9N9C5E8_9GLOM</name>
<dbReference type="AlphaFoldDB" id="A0A9N9C5E8"/>
<organism evidence="1 2">
    <name type="scientific">Dentiscutata erythropus</name>
    <dbReference type="NCBI Taxonomy" id="1348616"/>
    <lineage>
        <taxon>Eukaryota</taxon>
        <taxon>Fungi</taxon>
        <taxon>Fungi incertae sedis</taxon>
        <taxon>Mucoromycota</taxon>
        <taxon>Glomeromycotina</taxon>
        <taxon>Glomeromycetes</taxon>
        <taxon>Diversisporales</taxon>
        <taxon>Gigasporaceae</taxon>
        <taxon>Dentiscutata</taxon>
    </lineage>
</organism>
<reference evidence="1" key="1">
    <citation type="submission" date="2021-06" db="EMBL/GenBank/DDBJ databases">
        <authorList>
            <person name="Kallberg Y."/>
            <person name="Tangrot J."/>
            <person name="Rosling A."/>
        </authorList>
    </citation>
    <scope>NUCLEOTIDE SEQUENCE</scope>
    <source>
        <strain evidence="1">MA453B</strain>
    </source>
</reference>
<dbReference type="PANTHER" id="PTHR35385">
    <property type="entry name" value="PROTEIN B, PUTATIVE-RELATED-RELATED"/>
    <property type="match status" value="1"/>
</dbReference>
<evidence type="ECO:0000313" key="1">
    <source>
        <dbReference type="EMBL" id="CAG8589637.1"/>
    </source>
</evidence>